<comment type="subunit">
    <text evidence="8">Component of the Ubi complex metabolon, which regroups five ubiquinone biosynthesis proteins (UbiE, UbiF, UbiG, UbiH and UbiI) and two accessory factors (UbiK and the lipid-binding protein UbiJ).</text>
</comment>
<evidence type="ECO:0000256" key="6">
    <source>
        <dbReference type="ARBA" id="ARBA00023002"/>
    </source>
</evidence>
<dbReference type="AlphaFoldDB" id="A0A088MX83"/>
<dbReference type="GO" id="GO:0006744">
    <property type="term" value="P:ubiquinone biosynthetic process"/>
    <property type="evidence" value="ECO:0007669"/>
    <property type="project" value="UniProtKB-UniPathway"/>
</dbReference>
<evidence type="ECO:0000256" key="1">
    <source>
        <dbReference type="ARBA" id="ARBA00001974"/>
    </source>
</evidence>
<dbReference type="NCBIfam" id="TIGR01988">
    <property type="entry name" value="Ubi-OHases"/>
    <property type="match status" value="1"/>
</dbReference>
<evidence type="ECO:0000256" key="8">
    <source>
        <dbReference type="ARBA" id="ARBA00065734"/>
    </source>
</evidence>
<protein>
    <submittedName>
        <fullName evidence="10">2-octaprenyl-3-methyl-6-methoxy-1,4-benzoquinol hydroxylase</fullName>
    </submittedName>
</protein>
<dbReference type="InterPro" id="IPR036188">
    <property type="entry name" value="FAD/NAD-bd_sf"/>
</dbReference>
<dbReference type="GO" id="GO:0071949">
    <property type="term" value="F:FAD binding"/>
    <property type="evidence" value="ECO:0007669"/>
    <property type="project" value="InterPro"/>
</dbReference>
<keyword evidence="7" id="KW-0503">Monooxygenase</keyword>
<dbReference type="GO" id="GO:0008682">
    <property type="term" value="F:3-demethoxyubiquinol 3-hydroxylase activity"/>
    <property type="evidence" value="ECO:0007669"/>
    <property type="project" value="TreeGrafter"/>
</dbReference>
<keyword evidence="5" id="KW-0274">FAD</keyword>
<evidence type="ECO:0000256" key="4">
    <source>
        <dbReference type="ARBA" id="ARBA00022630"/>
    </source>
</evidence>
<dbReference type="InterPro" id="IPR010971">
    <property type="entry name" value="UbiH/COQ6"/>
</dbReference>
<organism evidence="10 11">
    <name type="scientific">Candidatus Palibaumannia cicadellinicola</name>
    <dbReference type="NCBI Taxonomy" id="186490"/>
    <lineage>
        <taxon>Bacteria</taxon>
        <taxon>Pseudomonadati</taxon>
        <taxon>Pseudomonadota</taxon>
        <taxon>Gammaproteobacteria</taxon>
        <taxon>Candidatus Palibaumannia</taxon>
    </lineage>
</organism>
<dbReference type="eggNOG" id="COG0654">
    <property type="taxonomic scope" value="Bacteria"/>
</dbReference>
<dbReference type="GO" id="GO:0110142">
    <property type="term" value="C:ubiquinone biosynthesis complex"/>
    <property type="evidence" value="ECO:0007669"/>
    <property type="project" value="UniProtKB-ARBA"/>
</dbReference>
<keyword evidence="4" id="KW-0285">Flavoprotein</keyword>
<evidence type="ECO:0000313" key="10">
    <source>
        <dbReference type="EMBL" id="AIN46965.1"/>
    </source>
</evidence>
<feature type="domain" description="FAD-binding" evidence="9">
    <location>
        <begin position="22"/>
        <end position="356"/>
    </location>
</feature>
<name>A0A088MX83_9GAMM</name>
<gene>
    <name evidence="10" type="ORF">IM45_159</name>
</gene>
<dbReference type="EMBL" id="CP008985">
    <property type="protein sequence ID" value="AIN46965.1"/>
    <property type="molecule type" value="Genomic_DNA"/>
</dbReference>
<evidence type="ECO:0000256" key="7">
    <source>
        <dbReference type="ARBA" id="ARBA00023033"/>
    </source>
</evidence>
<comment type="similarity">
    <text evidence="3">Belongs to the UbiH/COQ6 family.</text>
</comment>
<reference evidence="10 11" key="1">
    <citation type="journal article" date="2014" name="MBio">
        <title>Differential genome evolution between companion symbionts in an insect-bacterial symbiosis.</title>
        <authorList>
            <person name="Bennett G.M."/>
            <person name="McCutcheon J.P."/>
            <person name="MacDonald B.R."/>
            <person name="Romanovicz D."/>
            <person name="Moran N.A."/>
        </authorList>
    </citation>
    <scope>NUCLEOTIDE SEQUENCE [LARGE SCALE GENOMIC DNA]</scope>
    <source>
        <strain evidence="10 11">BGSS</strain>
    </source>
</reference>
<proteinExistence type="inferred from homology"/>
<comment type="cofactor">
    <cofactor evidence="1">
        <name>FAD</name>
        <dbReference type="ChEBI" id="CHEBI:57692"/>
    </cofactor>
</comment>
<dbReference type="Pfam" id="PF01494">
    <property type="entry name" value="FAD_binding_3"/>
    <property type="match status" value="1"/>
</dbReference>
<dbReference type="InterPro" id="IPR002938">
    <property type="entry name" value="FAD-bd"/>
</dbReference>
<dbReference type="PANTHER" id="PTHR43876">
    <property type="entry name" value="UBIQUINONE BIOSYNTHESIS MONOOXYGENASE COQ6, MITOCHONDRIAL"/>
    <property type="match status" value="1"/>
</dbReference>
<dbReference type="SUPFAM" id="SSF51905">
    <property type="entry name" value="FAD/NAD(P)-binding domain"/>
    <property type="match status" value="1"/>
</dbReference>
<dbReference type="KEGG" id="bcib:IM45_159"/>
<evidence type="ECO:0000256" key="5">
    <source>
        <dbReference type="ARBA" id="ARBA00022827"/>
    </source>
</evidence>
<dbReference type="PANTHER" id="PTHR43876:SF10">
    <property type="entry name" value="3-DEMETHOXYUBIQUINOL 3-HYDROXYLASE"/>
    <property type="match status" value="1"/>
</dbReference>
<keyword evidence="6" id="KW-0560">Oxidoreductase</keyword>
<dbReference type="InterPro" id="IPR051205">
    <property type="entry name" value="UbiH/COQ6_monooxygenase"/>
</dbReference>
<dbReference type="PRINTS" id="PR00420">
    <property type="entry name" value="RNGMNOXGNASE"/>
</dbReference>
<dbReference type="Proteomes" id="UP000067325">
    <property type="component" value="Chromosome"/>
</dbReference>
<accession>A0A088MX83</accession>
<dbReference type="UniPathway" id="UPA00232"/>
<evidence type="ECO:0000259" key="9">
    <source>
        <dbReference type="Pfam" id="PF01494"/>
    </source>
</evidence>
<dbReference type="Gene3D" id="3.50.50.60">
    <property type="entry name" value="FAD/NAD(P)-binding domain"/>
    <property type="match status" value="2"/>
</dbReference>
<comment type="pathway">
    <text evidence="2">Cofactor biosynthesis; ubiquinone biosynthesis.</text>
</comment>
<evidence type="ECO:0000313" key="11">
    <source>
        <dbReference type="Proteomes" id="UP000067325"/>
    </source>
</evidence>
<sequence>MGMKMVTFEHQNKINTPKEYHDVVVVGGGMVGATFALTLAKAGFSVLVIESLPLAKVVNRIKPDIRVSAINYTSVEFLRSLQVWQNIGDDFCVPYRQLYIWECPSSEVVFDAASINLPELGCMVENRRLQQALWQSLSGCDKLKLRCPAVLKAMQYDGSRWLLRLSDGSEITNRLLVGADGTNSQVRQHAGITISGWQYRQSCMLLSAEIEDKSYQHKSTWQMLTPTGPRAFLPLYDKWASLVWYDSSWRIRQLQQLTLQSLTHKVMTAFPARLGTIKLHNAASFLLTRSHAGNYVKPGLALIGDAAHTINPLGGQGFNLGLRDARTLAEVLISAIEHDEPWDSLQVLRRYEHQRRCNNLLIQAVMDVFYTTFSNDLPPLKLARNIGLMLAQRADGIKLRVLKYVLGL</sequence>
<evidence type="ECO:0000256" key="2">
    <source>
        <dbReference type="ARBA" id="ARBA00004749"/>
    </source>
</evidence>
<dbReference type="FunFam" id="3.50.50.60:FF:000021">
    <property type="entry name" value="Ubiquinone biosynthesis monooxygenase COQ6"/>
    <property type="match status" value="1"/>
</dbReference>
<evidence type="ECO:0000256" key="3">
    <source>
        <dbReference type="ARBA" id="ARBA00005349"/>
    </source>
</evidence>